<keyword evidence="12" id="KW-0175">Coiled coil</keyword>
<evidence type="ECO:0000256" key="6">
    <source>
        <dbReference type="ARBA" id="ARBA00022882"/>
    </source>
</evidence>
<evidence type="ECO:0000313" key="16">
    <source>
        <dbReference type="EMBL" id="CAE0059830.1"/>
    </source>
</evidence>
<feature type="region of interest" description="Disordered" evidence="13">
    <location>
        <begin position="1"/>
        <end position="55"/>
    </location>
</feature>
<dbReference type="EMBL" id="HBHW01036319">
    <property type="protein sequence ID" value="CAE0059830.1"/>
    <property type="molecule type" value="Transcribed_RNA"/>
</dbReference>
<reference evidence="16" key="1">
    <citation type="submission" date="2021-01" db="EMBL/GenBank/DDBJ databases">
        <authorList>
            <person name="Corre E."/>
            <person name="Pelletier E."/>
            <person name="Niang G."/>
            <person name="Scheremetjew M."/>
            <person name="Finn R."/>
            <person name="Kale V."/>
            <person name="Holt S."/>
            <person name="Cochrane G."/>
            <person name="Meng A."/>
            <person name="Brown T."/>
            <person name="Cohen L."/>
        </authorList>
    </citation>
    <scope>NUCLEOTIDE SEQUENCE</scope>
    <source>
        <strain evidence="16">CCMP 769</strain>
    </source>
</reference>
<keyword evidence="9" id="KW-0406">Ion transport</keyword>
<dbReference type="PRINTS" id="PR00169">
    <property type="entry name" value="KCHANNEL"/>
</dbReference>
<keyword evidence="10 14" id="KW-0472">Membrane</keyword>
<feature type="transmembrane region" description="Helical" evidence="14">
    <location>
        <begin position="239"/>
        <end position="260"/>
    </location>
</feature>
<feature type="transmembrane region" description="Helical" evidence="14">
    <location>
        <begin position="319"/>
        <end position="343"/>
    </location>
</feature>
<feature type="coiled-coil region" evidence="12">
    <location>
        <begin position="382"/>
        <end position="440"/>
    </location>
</feature>
<evidence type="ECO:0000256" key="13">
    <source>
        <dbReference type="SAM" id="MobiDB-lite"/>
    </source>
</evidence>
<dbReference type="GO" id="GO:0005249">
    <property type="term" value="F:voltage-gated potassium channel activity"/>
    <property type="evidence" value="ECO:0007669"/>
    <property type="project" value="InterPro"/>
</dbReference>
<evidence type="ECO:0000256" key="4">
    <source>
        <dbReference type="ARBA" id="ARBA00022692"/>
    </source>
</evidence>
<feature type="transmembrane region" description="Helical" evidence="14">
    <location>
        <begin position="110"/>
        <end position="131"/>
    </location>
</feature>
<accession>A0A7S3A450</accession>
<evidence type="ECO:0000256" key="9">
    <source>
        <dbReference type="ARBA" id="ARBA00023065"/>
    </source>
</evidence>
<protein>
    <recommendedName>
        <fullName evidence="15">Ion transport domain-containing protein</fullName>
    </recommendedName>
</protein>
<evidence type="ECO:0000256" key="8">
    <source>
        <dbReference type="ARBA" id="ARBA00022989"/>
    </source>
</evidence>
<dbReference type="InterPro" id="IPR027359">
    <property type="entry name" value="Volt_channel_dom_sf"/>
</dbReference>
<dbReference type="GO" id="GO:0001508">
    <property type="term" value="P:action potential"/>
    <property type="evidence" value="ECO:0007669"/>
    <property type="project" value="TreeGrafter"/>
</dbReference>
<dbReference type="Pfam" id="PF00520">
    <property type="entry name" value="Ion_trans"/>
    <property type="match status" value="1"/>
</dbReference>
<evidence type="ECO:0000256" key="1">
    <source>
        <dbReference type="ARBA" id="ARBA00004141"/>
    </source>
</evidence>
<keyword evidence="7" id="KW-0630">Potassium</keyword>
<evidence type="ECO:0000256" key="5">
    <source>
        <dbReference type="ARBA" id="ARBA00022826"/>
    </source>
</evidence>
<dbReference type="InterPro" id="IPR028325">
    <property type="entry name" value="VG_K_chnl"/>
</dbReference>
<keyword evidence="11" id="KW-0407">Ion channel</keyword>
<dbReference type="PANTHER" id="PTHR11537:SF254">
    <property type="entry name" value="POTASSIUM VOLTAGE-GATED CHANNEL PROTEIN SHAB"/>
    <property type="match status" value="1"/>
</dbReference>
<keyword evidence="8 14" id="KW-1133">Transmembrane helix</keyword>
<evidence type="ECO:0000256" key="10">
    <source>
        <dbReference type="ARBA" id="ARBA00023136"/>
    </source>
</evidence>
<dbReference type="Gene3D" id="1.20.120.350">
    <property type="entry name" value="Voltage-gated potassium channels. Chain C"/>
    <property type="match status" value="1"/>
</dbReference>
<keyword evidence="4 14" id="KW-0812">Transmembrane</keyword>
<name>A0A7S3A450_9RHOD</name>
<dbReference type="PANTHER" id="PTHR11537">
    <property type="entry name" value="VOLTAGE-GATED POTASSIUM CHANNEL"/>
    <property type="match status" value="1"/>
</dbReference>
<dbReference type="Gene3D" id="1.10.287.70">
    <property type="match status" value="1"/>
</dbReference>
<evidence type="ECO:0000256" key="12">
    <source>
        <dbReference type="SAM" id="Coils"/>
    </source>
</evidence>
<comment type="subcellular location">
    <subcellularLocation>
        <location evidence="1">Membrane</location>
        <topology evidence="1">Multi-pass membrane protein</topology>
    </subcellularLocation>
</comment>
<evidence type="ECO:0000259" key="15">
    <source>
        <dbReference type="Pfam" id="PF00520"/>
    </source>
</evidence>
<feature type="region of interest" description="Disordered" evidence="13">
    <location>
        <begin position="463"/>
        <end position="484"/>
    </location>
</feature>
<feature type="domain" description="Ion transport" evidence="15">
    <location>
        <begin position="109"/>
        <end position="350"/>
    </location>
</feature>
<evidence type="ECO:0000256" key="3">
    <source>
        <dbReference type="ARBA" id="ARBA00022538"/>
    </source>
</evidence>
<dbReference type="SUPFAM" id="SSF81324">
    <property type="entry name" value="Voltage-gated potassium channels"/>
    <property type="match status" value="1"/>
</dbReference>
<sequence>MGEKGEDLGGPALDPNLSVGLDSDDSCMREEEGEGSTDASAERSVRFAEWTRSSSRRSSVRSSRWVYLDSAAAQRKKKKAEDLANADQLPLRDLVYFTLSEPQFSPWAKAYCLVIVACVFASVISLILFSYRAYSSQPSVENTLFILDAVLAGIFTVDYIARLALCRKRLKFIIKPMNIIDLLSFVPFYIEIAVQGNTAILSILRIFRVARVFRLVQLGRASAVVRQFMHAVGSAVPSIVLLFVILSLLVILFGAMMFYIETLFCELDQDTLKYVYTTGDNAGEETLYQNIPASMWWAIVTVTTVGYGDMFPVTWAGRLVAVATMVTAIVVLAFPVTILGSAFNDSYDQKTEEQLEKEKHKVPFGVRVSKWVRRLLRQREAEKNIDEVLEDYEQRVEMQELKGEDKAFFVAALDDAEKWFTTLEEVNEELFKQMKVVERETARISYLQTRVKMLTSVLDAKAETVSEVSSSPENGSMADKISET</sequence>
<keyword evidence="6" id="KW-0851">Voltage-gated channel</keyword>
<dbReference type="AlphaFoldDB" id="A0A7S3A450"/>
<evidence type="ECO:0000256" key="2">
    <source>
        <dbReference type="ARBA" id="ARBA00022448"/>
    </source>
</evidence>
<gene>
    <name evidence="16" type="ORF">RMAR00112_LOCUS27895</name>
</gene>
<dbReference type="GO" id="GO:0008076">
    <property type="term" value="C:voltage-gated potassium channel complex"/>
    <property type="evidence" value="ECO:0007669"/>
    <property type="project" value="InterPro"/>
</dbReference>
<dbReference type="InterPro" id="IPR005821">
    <property type="entry name" value="Ion_trans_dom"/>
</dbReference>
<keyword evidence="2" id="KW-0813">Transport</keyword>
<organism evidence="16">
    <name type="scientific">Rhodosorus marinus</name>
    <dbReference type="NCBI Taxonomy" id="101924"/>
    <lineage>
        <taxon>Eukaryota</taxon>
        <taxon>Rhodophyta</taxon>
        <taxon>Stylonematophyceae</taxon>
        <taxon>Stylonematales</taxon>
        <taxon>Stylonemataceae</taxon>
        <taxon>Rhodosorus</taxon>
    </lineage>
</organism>
<keyword evidence="5" id="KW-0631">Potassium channel</keyword>
<evidence type="ECO:0000256" key="11">
    <source>
        <dbReference type="ARBA" id="ARBA00023303"/>
    </source>
</evidence>
<evidence type="ECO:0000256" key="14">
    <source>
        <dbReference type="SAM" id="Phobius"/>
    </source>
</evidence>
<keyword evidence="3" id="KW-0633">Potassium transport</keyword>
<feature type="transmembrane region" description="Helical" evidence="14">
    <location>
        <begin position="143"/>
        <end position="161"/>
    </location>
</feature>
<evidence type="ECO:0000256" key="7">
    <source>
        <dbReference type="ARBA" id="ARBA00022958"/>
    </source>
</evidence>
<proteinExistence type="predicted"/>